<keyword evidence="9" id="KW-1185">Reference proteome</keyword>
<dbReference type="EMBL" id="JAXOVC010000010">
    <property type="protein sequence ID" value="KAK4496709.1"/>
    <property type="molecule type" value="Genomic_DNA"/>
</dbReference>
<keyword evidence="2" id="KW-0813">Transport</keyword>
<dbReference type="Proteomes" id="UP001305779">
    <property type="component" value="Unassembled WGS sequence"/>
</dbReference>
<feature type="transmembrane region" description="Helical" evidence="6">
    <location>
        <begin position="83"/>
        <end position="102"/>
    </location>
</feature>
<reference evidence="8 9" key="1">
    <citation type="journal article" date="2023" name="G3 (Bethesda)">
        <title>A chromosome-level genome assembly of Zasmidium syzygii isolated from banana leaves.</title>
        <authorList>
            <person name="van Westerhoven A.C."/>
            <person name="Mehrabi R."/>
            <person name="Talebi R."/>
            <person name="Steentjes M.B.F."/>
            <person name="Corcolon B."/>
            <person name="Chong P.A."/>
            <person name="Kema G.H.J."/>
            <person name="Seidl M.F."/>
        </authorList>
    </citation>
    <scope>NUCLEOTIDE SEQUENCE [LARGE SCALE GENOMIC DNA]</scope>
    <source>
        <strain evidence="8 9">P124</strain>
    </source>
</reference>
<dbReference type="InterPro" id="IPR020846">
    <property type="entry name" value="MFS_dom"/>
</dbReference>
<feature type="transmembrane region" description="Helical" evidence="6">
    <location>
        <begin position="136"/>
        <end position="156"/>
    </location>
</feature>
<sequence>MENTSSTKDSKPSDAVLEKTSTLSAGEVEHIHNATLYRAIDWRIMPLAFLCYFLQFLDKVVINYAKVMGLESSLDMKGQDFSWMATAFFITYAVAEFPQGFLLQKLPVSKILGCNVFCWGVLLACSAAAQNYAGMVALRALLGALESIITPALVLLTSQWYTRRQACPRTGIWYCGLGAGQIVGGLISWASQHGSRTSSFEGWRIMMVAVGAFNILVAFAVIFYLPNSVESASFLTAGEKEQVLHNLAIDQAGNGPRIFIKAALVEAVIDPAVWFLLLATILIVIPSGVITTFSATLVAGFGYNSKEAALLNMPSGVISIFATLSSTFAILFNFPRWLGIVLLLVPTLIGACLMSFASDDQASALAGIYLINFCVAPLALIYALVGSNTQGYTKKIVTNAVVQVGFSIANIIGPQTFQAKEAPGYISAKITILAVNAAAMVVAVLLRLLYGWRNSNREKAANTGPNHVNGEALTDLTNTSFRYVY</sequence>
<gene>
    <name evidence="8" type="ORF">PRZ48_012692</name>
</gene>
<dbReference type="PANTHER" id="PTHR43791">
    <property type="entry name" value="PERMEASE-RELATED"/>
    <property type="match status" value="1"/>
</dbReference>
<evidence type="ECO:0000313" key="9">
    <source>
        <dbReference type="Proteomes" id="UP001305779"/>
    </source>
</evidence>
<comment type="caution">
    <text evidence="8">The sequence shown here is derived from an EMBL/GenBank/DDBJ whole genome shotgun (WGS) entry which is preliminary data.</text>
</comment>
<evidence type="ECO:0000256" key="1">
    <source>
        <dbReference type="ARBA" id="ARBA00004141"/>
    </source>
</evidence>
<dbReference type="PANTHER" id="PTHR43791:SF40">
    <property type="entry name" value="THIAMINE PATHWAY TRANSPORTER THI73"/>
    <property type="match status" value="1"/>
</dbReference>
<evidence type="ECO:0000256" key="2">
    <source>
        <dbReference type="ARBA" id="ARBA00022448"/>
    </source>
</evidence>
<feature type="transmembrane region" description="Helical" evidence="6">
    <location>
        <begin position="203"/>
        <end position="225"/>
    </location>
</feature>
<name>A0ABR0E5V2_ZASCE</name>
<evidence type="ECO:0000259" key="7">
    <source>
        <dbReference type="PROSITE" id="PS50850"/>
    </source>
</evidence>
<evidence type="ECO:0000256" key="3">
    <source>
        <dbReference type="ARBA" id="ARBA00022692"/>
    </source>
</evidence>
<evidence type="ECO:0000256" key="5">
    <source>
        <dbReference type="ARBA" id="ARBA00023136"/>
    </source>
</evidence>
<evidence type="ECO:0000313" key="8">
    <source>
        <dbReference type="EMBL" id="KAK4496709.1"/>
    </source>
</evidence>
<dbReference type="PROSITE" id="PS50850">
    <property type="entry name" value="MFS"/>
    <property type="match status" value="1"/>
</dbReference>
<dbReference type="InterPro" id="IPR036259">
    <property type="entry name" value="MFS_trans_sf"/>
</dbReference>
<feature type="transmembrane region" description="Helical" evidence="6">
    <location>
        <begin position="337"/>
        <end position="357"/>
    </location>
</feature>
<proteinExistence type="predicted"/>
<keyword evidence="4 6" id="KW-1133">Transmembrane helix</keyword>
<evidence type="ECO:0000256" key="6">
    <source>
        <dbReference type="SAM" id="Phobius"/>
    </source>
</evidence>
<accession>A0ABR0E5V2</accession>
<evidence type="ECO:0000256" key="4">
    <source>
        <dbReference type="ARBA" id="ARBA00022989"/>
    </source>
</evidence>
<keyword evidence="3 6" id="KW-0812">Transmembrane</keyword>
<feature type="transmembrane region" description="Helical" evidence="6">
    <location>
        <begin position="44"/>
        <end position="62"/>
    </location>
</feature>
<feature type="transmembrane region" description="Helical" evidence="6">
    <location>
        <begin position="171"/>
        <end position="191"/>
    </location>
</feature>
<feature type="transmembrane region" description="Helical" evidence="6">
    <location>
        <begin position="310"/>
        <end position="331"/>
    </location>
</feature>
<dbReference type="Gene3D" id="1.20.1250.20">
    <property type="entry name" value="MFS general substrate transporter like domains"/>
    <property type="match status" value="1"/>
</dbReference>
<dbReference type="InterPro" id="IPR011701">
    <property type="entry name" value="MFS"/>
</dbReference>
<feature type="domain" description="Major facilitator superfamily (MFS) profile" evidence="7">
    <location>
        <begin position="44"/>
        <end position="455"/>
    </location>
</feature>
<dbReference type="SUPFAM" id="SSF103473">
    <property type="entry name" value="MFS general substrate transporter"/>
    <property type="match status" value="1"/>
</dbReference>
<feature type="transmembrane region" description="Helical" evidence="6">
    <location>
        <begin position="273"/>
        <end position="298"/>
    </location>
</feature>
<comment type="subcellular location">
    <subcellularLocation>
        <location evidence="1">Membrane</location>
        <topology evidence="1">Multi-pass membrane protein</topology>
    </subcellularLocation>
</comment>
<feature type="transmembrane region" description="Helical" evidence="6">
    <location>
        <begin position="108"/>
        <end position="129"/>
    </location>
</feature>
<protein>
    <recommendedName>
        <fullName evidence="7">Major facilitator superfamily (MFS) profile domain-containing protein</fullName>
    </recommendedName>
</protein>
<dbReference type="Pfam" id="PF07690">
    <property type="entry name" value="MFS_1"/>
    <property type="match status" value="1"/>
</dbReference>
<feature type="transmembrane region" description="Helical" evidence="6">
    <location>
        <begin position="430"/>
        <end position="450"/>
    </location>
</feature>
<keyword evidence="5 6" id="KW-0472">Membrane</keyword>
<feature type="transmembrane region" description="Helical" evidence="6">
    <location>
        <begin position="364"/>
        <end position="385"/>
    </location>
</feature>
<organism evidence="8 9">
    <name type="scientific">Zasmidium cellare</name>
    <name type="common">Wine cellar mold</name>
    <name type="synonym">Racodium cellare</name>
    <dbReference type="NCBI Taxonomy" id="395010"/>
    <lineage>
        <taxon>Eukaryota</taxon>
        <taxon>Fungi</taxon>
        <taxon>Dikarya</taxon>
        <taxon>Ascomycota</taxon>
        <taxon>Pezizomycotina</taxon>
        <taxon>Dothideomycetes</taxon>
        <taxon>Dothideomycetidae</taxon>
        <taxon>Mycosphaerellales</taxon>
        <taxon>Mycosphaerellaceae</taxon>
        <taxon>Zasmidium</taxon>
    </lineage>
</organism>